<dbReference type="PANTHER" id="PTHR31302">
    <property type="entry name" value="TRANSMEMBRANE PROTEIN WITH METALLOPHOSPHOESTERASE DOMAIN-RELATED"/>
    <property type="match status" value="1"/>
</dbReference>
<evidence type="ECO:0000313" key="4">
    <source>
        <dbReference type="Proteomes" id="UP000181997"/>
    </source>
</evidence>
<keyword evidence="1" id="KW-0472">Membrane</keyword>
<organism evidence="3 4">
    <name type="scientific">[Bacillus] enclensis</name>
    <dbReference type="NCBI Taxonomy" id="1402860"/>
    <lineage>
        <taxon>Bacteria</taxon>
        <taxon>Bacillati</taxon>
        <taxon>Bacillota</taxon>
        <taxon>Bacilli</taxon>
        <taxon>Bacillales</taxon>
        <taxon>Bacillaceae</taxon>
        <taxon>Rossellomorea</taxon>
    </lineage>
</organism>
<dbReference type="PANTHER" id="PTHR31302:SF32">
    <property type="entry name" value="PHOSPHOESTERASE"/>
    <property type="match status" value="1"/>
</dbReference>
<evidence type="ECO:0000259" key="2">
    <source>
        <dbReference type="Pfam" id="PF00149"/>
    </source>
</evidence>
<sequence>MLEIISILLMGGAILLLFMYYEAHRNEVKTHSFTFCDFPGDKEMTLFFISDIHKRKLDSDLIDKVRNKADFAVIGGDLTEKAVPLSRVEENLDKLAEIGSVYFIWGNNDYEVNSDELRKLFKKKGVHEIVNDSETLQTEGGFVNLVGVDDASTQRALLPDALSKTDPSGFNILLSHDPRLVKQVRKEDGINLMLSGHTHGGQIRLLGWGLYKKGRTEELPQTTLLVSNGYGTTALPLRLGAPAETHLITIKRKVQ</sequence>
<evidence type="ECO:0000313" key="3">
    <source>
        <dbReference type="EMBL" id="SCB84932.1"/>
    </source>
</evidence>
<dbReference type="Gene3D" id="3.60.21.10">
    <property type="match status" value="1"/>
</dbReference>
<reference evidence="4" key="1">
    <citation type="submission" date="2016-08" db="EMBL/GenBank/DDBJ databases">
        <authorList>
            <person name="Varghese N."/>
            <person name="Submissions Spin"/>
        </authorList>
    </citation>
    <scope>NUCLEOTIDE SEQUENCE [LARGE SCALE GENOMIC DNA]</scope>
    <source>
        <strain evidence="4">SGD-1123</strain>
    </source>
</reference>
<dbReference type="AlphaFoldDB" id="A0A0V8HM77"/>
<dbReference type="InterPro" id="IPR004843">
    <property type="entry name" value="Calcineurin-like_PHP"/>
</dbReference>
<feature type="domain" description="Calcineurin-like phosphoesterase" evidence="2">
    <location>
        <begin position="44"/>
        <end position="200"/>
    </location>
</feature>
<keyword evidence="4" id="KW-1185">Reference proteome</keyword>
<dbReference type="GO" id="GO:0009245">
    <property type="term" value="P:lipid A biosynthetic process"/>
    <property type="evidence" value="ECO:0007669"/>
    <property type="project" value="TreeGrafter"/>
</dbReference>
<proteinExistence type="predicted"/>
<dbReference type="EMBL" id="FMAU01000001">
    <property type="protein sequence ID" value="SCB84932.1"/>
    <property type="molecule type" value="Genomic_DNA"/>
</dbReference>
<accession>A0A0V8HM77</accession>
<dbReference type="Proteomes" id="UP000181997">
    <property type="component" value="Unassembled WGS sequence"/>
</dbReference>
<dbReference type="Pfam" id="PF00149">
    <property type="entry name" value="Metallophos"/>
    <property type="match status" value="1"/>
</dbReference>
<dbReference type="InterPro" id="IPR029052">
    <property type="entry name" value="Metallo-depent_PP-like"/>
</dbReference>
<dbReference type="RefSeq" id="WP_058297654.1">
    <property type="nucleotide sequence ID" value="NZ_FMAU01000001.1"/>
</dbReference>
<dbReference type="OrthoDB" id="9780884at2"/>
<keyword evidence="1" id="KW-0812">Transmembrane</keyword>
<keyword evidence="3" id="KW-0378">Hydrolase</keyword>
<dbReference type="InterPro" id="IPR051158">
    <property type="entry name" value="Metallophosphoesterase_sf"/>
</dbReference>
<name>A0A0V8HM77_9BACI</name>
<protein>
    <submittedName>
        <fullName evidence="3">Predicted phosphohydrolase, MPP superfamily</fullName>
    </submittedName>
</protein>
<feature type="transmembrane region" description="Helical" evidence="1">
    <location>
        <begin position="6"/>
        <end position="23"/>
    </location>
</feature>
<evidence type="ECO:0000256" key="1">
    <source>
        <dbReference type="SAM" id="Phobius"/>
    </source>
</evidence>
<dbReference type="GO" id="GO:0008758">
    <property type="term" value="F:UDP-2,3-diacylglucosamine hydrolase activity"/>
    <property type="evidence" value="ECO:0007669"/>
    <property type="project" value="TreeGrafter"/>
</dbReference>
<keyword evidence="1" id="KW-1133">Transmembrane helix</keyword>
<dbReference type="SUPFAM" id="SSF56300">
    <property type="entry name" value="Metallo-dependent phosphatases"/>
    <property type="match status" value="1"/>
</dbReference>
<gene>
    <name evidence="3" type="ORF">GA0061094_0924</name>
</gene>
<dbReference type="GO" id="GO:0016020">
    <property type="term" value="C:membrane"/>
    <property type="evidence" value="ECO:0007669"/>
    <property type="project" value="GOC"/>
</dbReference>